<dbReference type="EMBL" id="ML996696">
    <property type="protein sequence ID" value="KAF2400078.1"/>
    <property type="molecule type" value="Genomic_DNA"/>
</dbReference>
<evidence type="ECO:0000313" key="2">
    <source>
        <dbReference type="Proteomes" id="UP000799640"/>
    </source>
</evidence>
<name>A0A6G1HVJ7_9PEZI</name>
<organism evidence="1 2">
    <name type="scientific">Trichodelitschia bisporula</name>
    <dbReference type="NCBI Taxonomy" id="703511"/>
    <lineage>
        <taxon>Eukaryota</taxon>
        <taxon>Fungi</taxon>
        <taxon>Dikarya</taxon>
        <taxon>Ascomycota</taxon>
        <taxon>Pezizomycotina</taxon>
        <taxon>Dothideomycetes</taxon>
        <taxon>Dothideomycetes incertae sedis</taxon>
        <taxon>Phaeotrichales</taxon>
        <taxon>Phaeotrichaceae</taxon>
        <taxon>Trichodelitschia</taxon>
    </lineage>
</organism>
<dbReference type="AlphaFoldDB" id="A0A6G1HVJ7"/>
<dbReference type="Proteomes" id="UP000799640">
    <property type="component" value="Unassembled WGS sequence"/>
</dbReference>
<accession>A0A6G1HVJ7</accession>
<proteinExistence type="predicted"/>
<evidence type="ECO:0000313" key="1">
    <source>
        <dbReference type="EMBL" id="KAF2400078.1"/>
    </source>
</evidence>
<reference evidence="1" key="1">
    <citation type="journal article" date="2020" name="Stud. Mycol.">
        <title>101 Dothideomycetes genomes: a test case for predicting lifestyles and emergence of pathogens.</title>
        <authorList>
            <person name="Haridas S."/>
            <person name="Albert R."/>
            <person name="Binder M."/>
            <person name="Bloem J."/>
            <person name="Labutti K."/>
            <person name="Salamov A."/>
            <person name="Andreopoulos B."/>
            <person name="Baker S."/>
            <person name="Barry K."/>
            <person name="Bills G."/>
            <person name="Bluhm B."/>
            <person name="Cannon C."/>
            <person name="Castanera R."/>
            <person name="Culley D."/>
            <person name="Daum C."/>
            <person name="Ezra D."/>
            <person name="Gonzalez J."/>
            <person name="Henrissat B."/>
            <person name="Kuo A."/>
            <person name="Liang C."/>
            <person name="Lipzen A."/>
            <person name="Lutzoni F."/>
            <person name="Magnuson J."/>
            <person name="Mondo S."/>
            <person name="Nolan M."/>
            <person name="Ohm R."/>
            <person name="Pangilinan J."/>
            <person name="Park H.-J."/>
            <person name="Ramirez L."/>
            <person name="Alfaro M."/>
            <person name="Sun H."/>
            <person name="Tritt A."/>
            <person name="Yoshinaga Y."/>
            <person name="Zwiers L.-H."/>
            <person name="Turgeon B."/>
            <person name="Goodwin S."/>
            <person name="Spatafora J."/>
            <person name="Crous P."/>
            <person name="Grigoriev I."/>
        </authorList>
    </citation>
    <scope>NUCLEOTIDE SEQUENCE</scope>
    <source>
        <strain evidence="1">CBS 262.69</strain>
    </source>
</reference>
<protein>
    <submittedName>
        <fullName evidence="1">Uncharacterized protein</fullName>
    </submittedName>
</protein>
<sequence>MAWMKSIWTVGTMRQSASTVFYGERKYHGLFTASRKHTFACPSTGVTGMVRTYGILAGLSFFLGLHGVSASAAGNSNNAGLVPRIAKFPVKAVNVTCAACVLQAAAPSLLSYPADVQEVTSTLSVVPIVTVYGNSSSVTRYSTLSAYATSTAAYANATTELVWTWSGVSLTYPTTYLAYDPTGISGAPVASSSCPSTISPLPLPHVPAYESFVLPLPTGTSYLTPTASAVLLPPKILSYLDALPSVPAFFTAANLTTCTLFTAVPTINPPHSPNVVPSLPDGLQGVPAGGDRGNQPEAAPPVVKTSVLVVATSTGSPIYVQGYGGAQAQLAPSPADTAAVARFLNPLLPVLPVIPTPALAAGLPGLAAVVAAAVAAGITPAPVAPAPLTLAAGVATLAASGGGLVLPGGQTLTPGAAATTVGGQVGRR</sequence>
<dbReference type="OrthoDB" id="5414836at2759"/>
<keyword evidence="2" id="KW-1185">Reference proteome</keyword>
<gene>
    <name evidence="1" type="ORF">EJ06DRAFT_522248</name>
</gene>